<evidence type="ECO:0000313" key="10">
    <source>
        <dbReference type="EnsemblMetazoa" id="PHUM537150-PA"/>
    </source>
</evidence>
<dbReference type="GO" id="GO:0005886">
    <property type="term" value="C:plasma membrane"/>
    <property type="evidence" value="ECO:0007669"/>
    <property type="project" value="UniProtKB-SubCell"/>
</dbReference>
<dbReference type="InterPro" id="IPR052192">
    <property type="entry name" value="Insect_Ionotropic_Sensory_Rcpt"/>
</dbReference>
<evidence type="ECO:0000256" key="8">
    <source>
        <dbReference type="SAM" id="Phobius"/>
    </source>
</evidence>
<dbReference type="HOGENOM" id="CLU_845451_0_0_1"/>
<evidence type="ECO:0000256" key="3">
    <source>
        <dbReference type="ARBA" id="ARBA00022692"/>
    </source>
</evidence>
<proteinExistence type="predicted"/>
<dbReference type="VEuPathDB" id="VectorBase:PHUM537150"/>
<evidence type="ECO:0000256" key="1">
    <source>
        <dbReference type="ARBA" id="ARBA00004651"/>
    </source>
</evidence>
<feature type="transmembrane region" description="Helical" evidence="8">
    <location>
        <begin position="132"/>
        <end position="153"/>
    </location>
</feature>
<feature type="transmembrane region" description="Helical" evidence="8">
    <location>
        <begin position="195"/>
        <end position="220"/>
    </location>
</feature>
<dbReference type="EMBL" id="AAZO01006524">
    <property type="status" value="NOT_ANNOTATED_CDS"/>
    <property type="molecule type" value="Genomic_DNA"/>
</dbReference>
<dbReference type="Gene3D" id="1.10.287.70">
    <property type="match status" value="1"/>
</dbReference>
<accession>E0VZP7</accession>
<evidence type="ECO:0000256" key="2">
    <source>
        <dbReference type="ARBA" id="ARBA00022475"/>
    </source>
</evidence>
<reference evidence="9" key="2">
    <citation type="submission" date="2007-04" db="EMBL/GenBank/DDBJ databases">
        <title>The genome of the human body louse.</title>
        <authorList>
            <consortium name="The Human Body Louse Genome Consortium"/>
            <person name="Kirkness E."/>
            <person name="Walenz B."/>
            <person name="Hass B."/>
            <person name="Bruggner R."/>
            <person name="Strausberg R."/>
        </authorList>
    </citation>
    <scope>NUCLEOTIDE SEQUENCE</scope>
    <source>
        <strain evidence="9">USDA</strain>
    </source>
</reference>
<evidence type="ECO:0008006" key="12">
    <source>
        <dbReference type="Google" id="ProtNLM"/>
    </source>
</evidence>
<feature type="transmembrane region" description="Helical" evidence="8">
    <location>
        <begin position="302"/>
        <end position="326"/>
    </location>
</feature>
<dbReference type="GeneID" id="8235334"/>
<keyword evidence="11" id="KW-1185">Reference proteome</keyword>
<evidence type="ECO:0000256" key="7">
    <source>
        <dbReference type="ARBA" id="ARBA00023180"/>
    </source>
</evidence>
<evidence type="ECO:0000256" key="6">
    <source>
        <dbReference type="ARBA" id="ARBA00023170"/>
    </source>
</evidence>
<comment type="subcellular location">
    <subcellularLocation>
        <location evidence="1">Cell membrane</location>
        <topology evidence="1">Multi-pass membrane protein</topology>
    </subcellularLocation>
</comment>
<keyword evidence="4 8" id="KW-1133">Transmembrane helix</keyword>
<reference evidence="9" key="1">
    <citation type="submission" date="2007-04" db="EMBL/GenBank/DDBJ databases">
        <title>Annotation of Pediculus humanus corporis strain USDA.</title>
        <authorList>
            <person name="Kirkness E."/>
            <person name="Hannick L."/>
            <person name="Hass B."/>
            <person name="Bruggner R."/>
            <person name="Lawson D."/>
            <person name="Bidwell S."/>
            <person name="Joardar V."/>
            <person name="Caler E."/>
            <person name="Walenz B."/>
            <person name="Inman J."/>
            <person name="Schobel S."/>
            <person name="Galinsky K."/>
            <person name="Amedeo P."/>
            <person name="Strausberg R."/>
        </authorList>
    </citation>
    <scope>NUCLEOTIDE SEQUENCE</scope>
    <source>
        <strain evidence="9">USDA</strain>
    </source>
</reference>
<dbReference type="RefSeq" id="XP_002431591.1">
    <property type="nucleotide sequence ID" value="XM_002431546.1"/>
</dbReference>
<evidence type="ECO:0000313" key="11">
    <source>
        <dbReference type="Proteomes" id="UP000009046"/>
    </source>
</evidence>
<evidence type="ECO:0000256" key="5">
    <source>
        <dbReference type="ARBA" id="ARBA00023136"/>
    </source>
</evidence>
<dbReference type="PANTHER" id="PTHR42643">
    <property type="entry name" value="IONOTROPIC RECEPTOR 20A-RELATED"/>
    <property type="match status" value="1"/>
</dbReference>
<dbReference type="EMBL" id="DS235854">
    <property type="protein sequence ID" value="EEB18853.1"/>
    <property type="molecule type" value="Genomic_DNA"/>
</dbReference>
<dbReference type="Proteomes" id="UP000009046">
    <property type="component" value="Unassembled WGS sequence"/>
</dbReference>
<dbReference type="AlphaFoldDB" id="E0VZP7"/>
<dbReference type="OrthoDB" id="8187729at2759"/>
<keyword evidence="5 8" id="KW-0472">Membrane</keyword>
<name>E0VZP7_PEDHC</name>
<keyword evidence="7" id="KW-0325">Glycoprotein</keyword>
<organism>
    <name type="scientific">Pediculus humanus subsp. corporis</name>
    <name type="common">Body louse</name>
    <dbReference type="NCBI Taxonomy" id="121224"/>
    <lineage>
        <taxon>Eukaryota</taxon>
        <taxon>Metazoa</taxon>
        <taxon>Ecdysozoa</taxon>
        <taxon>Arthropoda</taxon>
        <taxon>Hexapoda</taxon>
        <taxon>Insecta</taxon>
        <taxon>Pterygota</taxon>
        <taxon>Neoptera</taxon>
        <taxon>Paraneoptera</taxon>
        <taxon>Psocodea</taxon>
        <taxon>Troctomorpha</taxon>
        <taxon>Phthiraptera</taxon>
        <taxon>Anoplura</taxon>
        <taxon>Pediculidae</taxon>
        <taxon>Pediculus</taxon>
    </lineage>
</organism>
<dbReference type="PANTHER" id="PTHR42643:SF30">
    <property type="entry name" value="IONOTROPIC RECEPTOR 40A-RELATED"/>
    <property type="match status" value="1"/>
</dbReference>
<dbReference type="KEGG" id="phu:Phum_PHUM537150"/>
<protein>
    <recommendedName>
        <fullName evidence="12">Ionotropic glutamate receptor C-terminal domain-containing protein</fullName>
    </recommendedName>
</protein>
<evidence type="ECO:0000313" key="9">
    <source>
        <dbReference type="EMBL" id="EEB18853.1"/>
    </source>
</evidence>
<keyword evidence="6" id="KW-0675">Receptor</keyword>
<dbReference type="CTD" id="8235334"/>
<evidence type="ECO:0000256" key="4">
    <source>
        <dbReference type="ARBA" id="ARBA00022989"/>
    </source>
</evidence>
<reference evidence="10" key="3">
    <citation type="submission" date="2020-05" db="UniProtKB">
        <authorList>
            <consortium name="EnsemblMetazoa"/>
        </authorList>
    </citation>
    <scope>IDENTIFICATION</scope>
    <source>
        <strain evidence="10">USDA</strain>
    </source>
</reference>
<sequence length="329" mass="38075">MAAARRLRELHTVVVGRRFTIRVSIEKEFRKYLNNSKFLFIHTATCLRKTYVPSSSSIVWTNETQYGRDGIIKMAENNMTDITACHWAVSNILTESVDYLMPTLSTSQSFIFDSNNLPLGKDILLRTFSRQLWIFFLLAIFALVVAFKFSTFMHSRYVRPDHEPWSWSEVILWAVATVTQQSFSRHPRGSSCRTMFFIGYVISYLLYTGFAAGITSLLAFDDHVKRLSLDDIIRLKLKLVLHRDEYHYYDLLTSDLSTLPILSLLKFFETGLIDAGIKRHVNFPTDSMDKQNLWLSTQLNNVFSAFACLVGGWTLSIIIFTFELFFSKR</sequence>
<dbReference type="eggNOG" id="KOG1052">
    <property type="taxonomic scope" value="Eukaryota"/>
</dbReference>
<keyword evidence="2" id="KW-1003">Cell membrane</keyword>
<dbReference type="InParanoid" id="E0VZP7"/>
<gene>
    <name evidence="10" type="primary">8235334</name>
    <name evidence="9" type="ORF">Phum_PHUM537150</name>
</gene>
<dbReference type="EnsemblMetazoa" id="PHUM537150-RA">
    <property type="protein sequence ID" value="PHUM537150-PA"/>
    <property type="gene ID" value="PHUM537150"/>
</dbReference>
<keyword evidence="3 8" id="KW-0812">Transmembrane</keyword>